<feature type="region of interest" description="Disordered" evidence="1">
    <location>
        <begin position="1443"/>
        <end position="1475"/>
    </location>
</feature>
<reference evidence="3 4" key="1">
    <citation type="submission" date="2019-02" db="EMBL/GenBank/DDBJ databases">
        <title>Planctomycetal bacteria perform biofilm scaping via a novel small molecule.</title>
        <authorList>
            <person name="Jeske O."/>
            <person name="Boedeker C."/>
            <person name="Wiegand S."/>
            <person name="Breitling P."/>
            <person name="Kallscheuer N."/>
            <person name="Jogler M."/>
            <person name="Rohde M."/>
            <person name="Petersen J."/>
            <person name="Medema M.H."/>
            <person name="Surup F."/>
            <person name="Jogler C."/>
        </authorList>
    </citation>
    <scope>NUCLEOTIDE SEQUENCE [LARGE SCALE GENOMIC DNA]</scope>
    <source>
        <strain evidence="3 4">Mal15</strain>
    </source>
</reference>
<accession>A0A5B9M6T0</accession>
<dbReference type="Proteomes" id="UP000321353">
    <property type="component" value="Chromosome"/>
</dbReference>
<feature type="region of interest" description="Disordered" evidence="1">
    <location>
        <begin position="1867"/>
        <end position="1886"/>
    </location>
</feature>
<feature type="region of interest" description="Disordered" evidence="1">
    <location>
        <begin position="2163"/>
        <end position="2193"/>
    </location>
</feature>
<feature type="transmembrane region" description="Helical" evidence="2">
    <location>
        <begin position="1144"/>
        <end position="1164"/>
    </location>
</feature>
<protein>
    <submittedName>
        <fullName evidence="3">Uncharacterized protein</fullName>
    </submittedName>
</protein>
<dbReference type="EMBL" id="CP036264">
    <property type="protein sequence ID" value="QEF96901.1"/>
    <property type="molecule type" value="Genomic_DNA"/>
</dbReference>
<feature type="compositionally biased region" description="Low complexity" evidence="1">
    <location>
        <begin position="103"/>
        <end position="117"/>
    </location>
</feature>
<sequence length="2519" mass="275981">MTPATTDNFVCRGGCDAAALLGLAMARGPFAVGRIGVARRLMLTLIAVGCALLATGQSRGQQVPETPPAVEQPADGPQGDTDRPSAEPDAAGPDAAGPKDDPSSASEPSASEPSASEPMDKAAEDKAAEDKAAEDKAAEDESPTTESAEGESSAAGVSDAVSSDDAAARQDRLTLPLPLRDRDGRPLRPIGVFLSQIVDLVPADFRAVSIRDLQQAIGNGAERFADSNQARLVSGFYDIRLDENLLVSEGSKLVLEHKPRPIIRRKLGQVNLAITGSPGGLRSPLSVGRGNLPRLEIDFSGELVAVVPGTPSADGFTATVEQSLGSAGIAAEDQREPDSAAGALDGWSQSEIRFGWTLRSQSVGAAKRFDLRLPRTAQTRLVISTPSDIVLESKQGVLVERPGPPPDADVQTRTGDIRWYVLEAGGLNRLEIDARRRSDGEANQPLFIRRESKQYEVDLSGVSWIHRMTLQFPRQRNRLRLRLPQGTVTAIRVNSIEAPYQVLRREDGQSLIDVDLPGGLVGVIDSVPAAAPAGGLRNEPASELLTLTIEGTSNWNLSDGICELPSVTPDEPNVLWTEASTQTIVAVMDPLEVAKWDLPPTWRQSIQTPTRAGETLLIADGPPPQNAQPDAIWSQLMLIEKEERFIEAVWTRLRVQQAPTPEVRSNSRIRCRLLQNHQSPFQMDVNPDWTVDSVTVVGSGRRITVPVDANRWVIWPTPSEAAQATFEVEVIARKNLPRNRNRLTMASTWIVRPLQHVGEHVVSIQPPPLRRWDGNSVMLQGRFESSTMDEESIAFFQPDSETLLIRSPTGEIPEVTLEPVDDSFGVALRHVIETEGSDVSETIVVRAETTQPISELSVLTGNSRQEEFSWSLRRTDQSATVSLPSSSVQRASPDPLGTYVITLEGRDLRQFELVGRRFFPVQDRLTLSLPSVRRTRGQTAEVRIDASWEISEIPPGVQLVPGTEANGSTSVAAGQPQYLRYEPLLRPEIRLRRAQPETAACLIWNQRFEVVANSRNEDLFHLTAEVSTRKPIHLSFDHELEIVSVSRNGVRQAADRTEVGEIWIDPERPSDQIAVLMRRRHASSDWFRRCRIPRVEVEGNVIRQQVAYQTGAGTLLLHRATDSLAGESGELGQGTVLILVARDVAIGLGWLVATVVFFMAWSIARWFPLGVHGLFVLTVLAISGAVIWWPAQAAIIGWIAVPLSAAALLHVVMADRRTTRVTGSGAGGSLRLDDTRSQRNARDRSADFSVSVPHSVLLFAIGWSATMGGGLAAQDSIGDDARRESDGGGMVETADNDPIELLVPLDPDYVPVGDKVYMSRADYESIRSDVDPDRPVDAQFQSAEYRVVLTPPRDAAGSIAAEIQADYQIQLVRESTQVRLPVRADLLRRIELVSGGETQIIRFTVDERGTVTAAIPSSRQSLLRLTYLPSVLTLGIEPGMAVGGDGPAWDERDSEPPGADPGPADPGLSGGDVRLDATSGMATTVVRLAIPAIHAAKLIVEAPREIQVESLGDPLGRSLFRSELGRYEADLGPVRELAIRCRAVKRPGQSAAQTLRRAYRISAGIESTVVECEITPEDSLREGDTLQLTILGGPPPSLTSIGWAMEESELADSSDRPPGANASLVSGVYRFEKQSSVDTPIRLLWRLPSVLNDPTSTEDSKTMPIPEVFSSVAQRWAATLFAIESAASIRVSELAKGSQPASEDEFLAAWRGYPGRIQRAFVIQDVFPSFVLLQDKFPTPTARLNHRLHVKETKMELRLKADLVDLRPSLQRIQITIPPRFRLVSCLVNGEPITSMTPLTVETPSGVRSQVPIGDNRINGATQIELLAESRVPIRGRTMLPRFAISSDGEIRETYRITRERSLDVRMTRSDDPAPGNENEPGTWKPATLTQDDLLAGRIPVVYAEFSGTPTDDDPIVVSRRASGSVFTCDQITRMRYADGQWFCDTLLELPGRTIPDYVDLTLPTRWAADLQVSGASVWGKRQSSDDVVTVVRVAVPAQVVRSARRGEDVRRVQVTGSLKNRDQVRVSVPAVTVLGANLRDHLVAVPGQLTTQAIQWRAQSVRSLKNDPNVFASFQNEVESPERYSFYSPIESNWSVELEPLLQATVNPVALCCDARVFLDSDHVLVIQRFDILPETRNEVTVALPVGATCIGIWSAGREVDLSELPPGRGSSGDVSDDDQADGRDDDTSRLPQTSRLRVPLAYSRLPQSLEVLVEVPVAGRAITSYLSELVDVPTRDLWVTFYQTPLVGQNRRITLERQDGGMDQVPDDFVRQRSARAFALAQSVVTAIDRSRDMLAERSDEEIKRWLLPWIARYQAIASRSGHPFRMVPTSGQDAVGVAATATDETTERRSDEANREQDATARPAAPDVDPDMTRRWQAYDRQLLQLAGRFLQSNPRLPQTLFAQHRFSEFEVASIVRLDTFAEGPVLVQSFTQRESLQDLLVNVITLVTFGLAVILLWPFRGRFQTWIHEPAVWLFVVGVLGLFLIPIPLAVTLMVIAVTVPLINRMKSKSVPTGM</sequence>
<feature type="transmembrane region" description="Helical" evidence="2">
    <location>
        <begin position="1195"/>
        <end position="1214"/>
    </location>
</feature>
<feature type="region of interest" description="Disordered" evidence="1">
    <location>
        <begin position="59"/>
        <end position="169"/>
    </location>
</feature>
<evidence type="ECO:0000313" key="4">
    <source>
        <dbReference type="Proteomes" id="UP000321353"/>
    </source>
</evidence>
<feature type="compositionally biased region" description="Basic and acidic residues" evidence="1">
    <location>
        <begin position="2348"/>
        <end position="2362"/>
    </location>
</feature>
<organism evidence="3 4">
    <name type="scientific">Stieleria maiorica</name>
    <dbReference type="NCBI Taxonomy" id="2795974"/>
    <lineage>
        <taxon>Bacteria</taxon>
        <taxon>Pseudomonadati</taxon>
        <taxon>Planctomycetota</taxon>
        <taxon>Planctomycetia</taxon>
        <taxon>Pirellulales</taxon>
        <taxon>Pirellulaceae</taxon>
        <taxon>Stieleria</taxon>
    </lineage>
</organism>
<feature type="compositionally biased region" description="Low complexity" evidence="1">
    <location>
        <begin position="87"/>
        <end position="96"/>
    </location>
</feature>
<evidence type="ECO:0000256" key="2">
    <source>
        <dbReference type="SAM" id="Phobius"/>
    </source>
</evidence>
<feature type="region of interest" description="Disordered" evidence="1">
    <location>
        <begin position="2342"/>
        <end position="2374"/>
    </location>
</feature>
<dbReference type="KEGG" id="smam:Mal15_09310"/>
<keyword evidence="2" id="KW-1133">Transmembrane helix</keyword>
<gene>
    <name evidence="3" type="ORF">Mal15_09310</name>
</gene>
<dbReference type="RefSeq" id="WP_147866647.1">
    <property type="nucleotide sequence ID" value="NZ_CP036264.1"/>
</dbReference>
<name>A0A5B9M6T0_9BACT</name>
<feature type="transmembrane region" description="Helical" evidence="2">
    <location>
        <begin position="1171"/>
        <end position="1189"/>
    </location>
</feature>
<feature type="compositionally biased region" description="Low complexity" evidence="1">
    <location>
        <begin position="146"/>
        <end position="165"/>
    </location>
</feature>
<keyword evidence="2" id="KW-0812">Transmembrane</keyword>
<feature type="compositionally biased region" description="Basic and acidic residues" evidence="1">
    <location>
        <begin position="118"/>
        <end position="136"/>
    </location>
</feature>
<evidence type="ECO:0000313" key="3">
    <source>
        <dbReference type="EMBL" id="QEF96901.1"/>
    </source>
</evidence>
<proteinExistence type="predicted"/>
<feature type="transmembrane region" description="Helical" evidence="2">
    <location>
        <begin position="2475"/>
        <end position="2504"/>
    </location>
</feature>
<feature type="transmembrane region" description="Helical" evidence="2">
    <location>
        <begin position="2443"/>
        <end position="2463"/>
    </location>
</feature>
<keyword evidence="4" id="KW-1185">Reference proteome</keyword>
<keyword evidence="2" id="KW-0472">Membrane</keyword>
<evidence type="ECO:0000256" key="1">
    <source>
        <dbReference type="SAM" id="MobiDB-lite"/>
    </source>
</evidence>